<proteinExistence type="predicted"/>
<keyword evidence="4" id="KW-0378">Hydrolase</keyword>
<comment type="caution">
    <text evidence="4">The sequence shown here is derived from an EMBL/GenBank/DDBJ whole genome shotgun (WGS) entry which is preliminary data.</text>
</comment>
<feature type="region of interest" description="Disordered" evidence="1">
    <location>
        <begin position="88"/>
        <end position="108"/>
    </location>
</feature>
<keyword evidence="5" id="KW-1185">Reference proteome</keyword>
<dbReference type="GO" id="GO:0016787">
    <property type="term" value="F:hydrolase activity"/>
    <property type="evidence" value="ECO:0007669"/>
    <property type="project" value="UniProtKB-KW"/>
</dbReference>
<dbReference type="InterPro" id="IPR029058">
    <property type="entry name" value="AB_hydrolase_fold"/>
</dbReference>
<dbReference type="SUPFAM" id="SSF53474">
    <property type="entry name" value="alpha/beta-Hydrolases"/>
    <property type="match status" value="1"/>
</dbReference>
<dbReference type="InterPro" id="IPR050309">
    <property type="entry name" value="Type-B_Carboxylest/Lipase"/>
</dbReference>
<dbReference type="InterPro" id="IPR019819">
    <property type="entry name" value="Carboxylesterase_B_CS"/>
</dbReference>
<dbReference type="Pfam" id="PF00135">
    <property type="entry name" value="COesterase"/>
    <property type="match status" value="1"/>
</dbReference>
<keyword evidence="2" id="KW-0732">Signal</keyword>
<dbReference type="RefSeq" id="XP_070900231.1">
    <property type="nucleotide sequence ID" value="XM_071039837.1"/>
</dbReference>
<dbReference type="Proteomes" id="UP001610444">
    <property type="component" value="Unassembled WGS sequence"/>
</dbReference>
<protein>
    <submittedName>
        <fullName evidence="4">Alpha/Beta hydrolase protein</fullName>
    </submittedName>
</protein>
<feature type="compositionally biased region" description="Low complexity" evidence="1">
    <location>
        <begin position="94"/>
        <end position="108"/>
    </location>
</feature>
<accession>A0ABR4KIY2</accession>
<dbReference type="InterPro" id="IPR002018">
    <property type="entry name" value="CarbesteraseB"/>
</dbReference>
<feature type="signal peptide" evidence="2">
    <location>
        <begin position="1"/>
        <end position="18"/>
    </location>
</feature>
<evidence type="ECO:0000313" key="5">
    <source>
        <dbReference type="Proteomes" id="UP001610444"/>
    </source>
</evidence>
<sequence>MRPLALLTLLANVGAMLSHTTQHGQPILKLPYGSWQATKYDEKADVYTFRNIRYAAPPTGSRRFAKPEPPLTMSRLQDGSWGPSCIPVAPPTPTGTAPSNSPTATSSTHSEDCLFLDLYVPGNSFRESKRHPVVVYIHGGSYTGGSKQDSLATGIFDGTGIVYQADQNAIVVTINYRLGAFGWLGGSTAEAEGITNLGLRDQRAALKWVQEYIHLVRGDPNDVSLWGESAGAGSILHHLVQKGGRRDPLFHRAVIQSPGFVYSFDRKGRIDNTVKLLADQVGCADASFDCLRNVSVGALETAQYALGQDPYAAQVSGFGPVPDGDLIPDVPAVGFASGRYWKHLDSLIVSHTSNEGLLFVDSSIRTDEDTTTFLKGLFREEEAAALIEGRYPPINSPNANYTDQKARLIAIVGDSTFLCNCRWVSDAFQDRAYNVQWSVGTGVHGSDIPATWFNPTLFIEILGQNISVADLLGHRGLYQGYQSYLVSHTRKGNPNVYRNATAVPPTIGWPLAGNRTLDMLTALNVTDDGFQLIKDQQTSRHVCDFWRDLYIGLAKRWM</sequence>
<dbReference type="PANTHER" id="PTHR11559">
    <property type="entry name" value="CARBOXYLESTERASE"/>
    <property type="match status" value="1"/>
</dbReference>
<reference evidence="4 5" key="1">
    <citation type="submission" date="2024-07" db="EMBL/GenBank/DDBJ databases">
        <title>Section-level genome sequencing and comparative genomics of Aspergillus sections Usti and Cavernicolus.</title>
        <authorList>
            <consortium name="Lawrence Berkeley National Laboratory"/>
            <person name="Nybo J.L."/>
            <person name="Vesth T.C."/>
            <person name="Theobald S."/>
            <person name="Frisvad J.C."/>
            <person name="Larsen T.O."/>
            <person name="Kjaerboelling I."/>
            <person name="Rothschild-Mancinelli K."/>
            <person name="Lyhne E.K."/>
            <person name="Kogle M.E."/>
            <person name="Barry K."/>
            <person name="Clum A."/>
            <person name="Na H."/>
            <person name="Ledsgaard L."/>
            <person name="Lin J."/>
            <person name="Lipzen A."/>
            <person name="Kuo A."/>
            <person name="Riley R."/>
            <person name="Mondo S."/>
            <person name="LaButti K."/>
            <person name="Haridas S."/>
            <person name="Pangalinan J."/>
            <person name="Salamov A.A."/>
            <person name="Simmons B.A."/>
            <person name="Magnuson J.K."/>
            <person name="Chen J."/>
            <person name="Drula E."/>
            <person name="Henrissat B."/>
            <person name="Wiebenga A."/>
            <person name="Lubbers R.J."/>
            <person name="Gomes A.C."/>
            <person name="Macurrencykelacurrency M.R."/>
            <person name="Stajich J."/>
            <person name="Grigoriev I.V."/>
            <person name="Mortensen U.H."/>
            <person name="De vries R.P."/>
            <person name="Baker S.E."/>
            <person name="Andersen M.R."/>
        </authorList>
    </citation>
    <scope>NUCLEOTIDE SEQUENCE [LARGE SCALE GENOMIC DNA]</scope>
    <source>
        <strain evidence="4 5">CBS 756.74</strain>
    </source>
</reference>
<dbReference type="Gene3D" id="3.40.50.1820">
    <property type="entry name" value="alpha/beta hydrolase"/>
    <property type="match status" value="1"/>
</dbReference>
<dbReference type="GeneID" id="98155001"/>
<feature type="domain" description="Carboxylesterase type B" evidence="3">
    <location>
        <begin position="27"/>
        <end position="433"/>
    </location>
</feature>
<name>A0ABR4KIY2_9EURO</name>
<dbReference type="PROSITE" id="PS00941">
    <property type="entry name" value="CARBOXYLESTERASE_B_2"/>
    <property type="match status" value="1"/>
</dbReference>
<evidence type="ECO:0000259" key="3">
    <source>
        <dbReference type="Pfam" id="PF00135"/>
    </source>
</evidence>
<gene>
    <name evidence="4" type="ORF">BJX68DRAFT_235101</name>
</gene>
<evidence type="ECO:0000313" key="4">
    <source>
        <dbReference type="EMBL" id="KAL2852228.1"/>
    </source>
</evidence>
<feature type="chain" id="PRO_5046656401" evidence="2">
    <location>
        <begin position="19"/>
        <end position="558"/>
    </location>
</feature>
<evidence type="ECO:0000256" key="1">
    <source>
        <dbReference type="SAM" id="MobiDB-lite"/>
    </source>
</evidence>
<organism evidence="4 5">
    <name type="scientific">Aspergillus pseudodeflectus</name>
    <dbReference type="NCBI Taxonomy" id="176178"/>
    <lineage>
        <taxon>Eukaryota</taxon>
        <taxon>Fungi</taxon>
        <taxon>Dikarya</taxon>
        <taxon>Ascomycota</taxon>
        <taxon>Pezizomycotina</taxon>
        <taxon>Eurotiomycetes</taxon>
        <taxon>Eurotiomycetidae</taxon>
        <taxon>Eurotiales</taxon>
        <taxon>Aspergillaceae</taxon>
        <taxon>Aspergillus</taxon>
        <taxon>Aspergillus subgen. Nidulantes</taxon>
    </lineage>
</organism>
<evidence type="ECO:0000256" key="2">
    <source>
        <dbReference type="SAM" id="SignalP"/>
    </source>
</evidence>
<dbReference type="EMBL" id="JBFXLR010000016">
    <property type="protein sequence ID" value="KAL2852228.1"/>
    <property type="molecule type" value="Genomic_DNA"/>
</dbReference>